<dbReference type="InterPro" id="IPR016181">
    <property type="entry name" value="Acyl_CoA_acyltransferase"/>
</dbReference>
<dbReference type="RefSeq" id="WP_146929455.1">
    <property type="nucleotide sequence ID" value="NZ_CBCSHZ010000001.1"/>
</dbReference>
<accession>A0A5C6ZYG0</accession>
<evidence type="ECO:0000313" key="2">
    <source>
        <dbReference type="Proteomes" id="UP000321367"/>
    </source>
</evidence>
<keyword evidence="2" id="KW-1185">Reference proteome</keyword>
<comment type="caution">
    <text evidence="1">The sequence shown here is derived from an EMBL/GenBank/DDBJ whole genome shotgun (WGS) entry which is preliminary data.</text>
</comment>
<dbReference type="EMBL" id="VORY01000002">
    <property type="protein sequence ID" value="TXD95166.1"/>
    <property type="molecule type" value="Genomic_DNA"/>
</dbReference>
<sequence length="199" mass="23185">MEEIIYKTCTSKKELEGILQLQNTNHYSKLSKEEIASEGFLTCTHNLELLTEFNCIAPHVIAISHNTVVAYLLAMTAIAEEKMLLLRPMFLEFKKLVYSSKKIEEYNYLIVGQVCVGKGFRGQGVLEKCYQLYQTIYKDRFEFAITEIDVRNQRSLNAHLKLGFREIHRYSSPDGKEWCIVLLDWNKYKKEANPKISLF</sequence>
<dbReference type="Gene3D" id="3.40.630.30">
    <property type="match status" value="1"/>
</dbReference>
<dbReference type="OrthoDB" id="5109343at2"/>
<keyword evidence="1" id="KW-0808">Transferase</keyword>
<organism evidence="1 2">
    <name type="scientific">Gillisia hiemivivida</name>
    <dbReference type="NCBI Taxonomy" id="291190"/>
    <lineage>
        <taxon>Bacteria</taxon>
        <taxon>Pseudomonadati</taxon>
        <taxon>Bacteroidota</taxon>
        <taxon>Flavobacteriia</taxon>
        <taxon>Flavobacteriales</taxon>
        <taxon>Flavobacteriaceae</taxon>
        <taxon>Gillisia</taxon>
    </lineage>
</organism>
<proteinExistence type="predicted"/>
<gene>
    <name evidence="1" type="ORF">ES724_03160</name>
</gene>
<dbReference type="AlphaFoldDB" id="A0A5C6ZYG0"/>
<dbReference type="SUPFAM" id="SSF55729">
    <property type="entry name" value="Acyl-CoA N-acyltransferases (Nat)"/>
    <property type="match status" value="1"/>
</dbReference>
<name>A0A5C6ZYG0_9FLAO</name>
<reference evidence="1 2" key="1">
    <citation type="submission" date="2019-08" db="EMBL/GenBank/DDBJ databases">
        <title>Genome sequence of Gillisia hiemivivida IC154 (type strain).</title>
        <authorList>
            <person name="Bowman J.P."/>
        </authorList>
    </citation>
    <scope>NUCLEOTIDE SEQUENCE [LARGE SCALE GENOMIC DNA]</scope>
    <source>
        <strain evidence="1 2">IC154</strain>
    </source>
</reference>
<dbReference type="GO" id="GO:0016740">
    <property type="term" value="F:transferase activity"/>
    <property type="evidence" value="ECO:0007669"/>
    <property type="project" value="UniProtKB-KW"/>
</dbReference>
<dbReference type="Proteomes" id="UP000321367">
    <property type="component" value="Unassembled WGS sequence"/>
</dbReference>
<protein>
    <submittedName>
        <fullName evidence="1">GNAT family N-acetyltransferase</fullName>
    </submittedName>
</protein>
<evidence type="ECO:0000313" key="1">
    <source>
        <dbReference type="EMBL" id="TXD95166.1"/>
    </source>
</evidence>